<evidence type="ECO:0000256" key="3">
    <source>
        <dbReference type="ARBA" id="ARBA00023125"/>
    </source>
</evidence>
<evidence type="ECO:0000256" key="5">
    <source>
        <dbReference type="PROSITE-ProRule" id="PRU00169"/>
    </source>
</evidence>
<feature type="non-terminal residue" evidence="7">
    <location>
        <position position="1"/>
    </location>
</feature>
<gene>
    <name evidence="7" type="ORF">GM536_13525</name>
</gene>
<feature type="domain" description="Response regulatory" evidence="6">
    <location>
        <begin position="1"/>
        <end position="99"/>
    </location>
</feature>
<dbReference type="SUPFAM" id="SSF52172">
    <property type="entry name" value="CheY-like"/>
    <property type="match status" value="1"/>
</dbReference>
<name>A0A6I3UZY7_STREE</name>
<dbReference type="InterPro" id="IPR039420">
    <property type="entry name" value="WalR-like"/>
</dbReference>
<keyword evidence="3" id="KW-0238">DNA-binding</keyword>
<evidence type="ECO:0000256" key="1">
    <source>
        <dbReference type="ARBA" id="ARBA00022553"/>
    </source>
</evidence>
<dbReference type="PROSITE" id="PS50110">
    <property type="entry name" value="RESPONSE_REGULATORY"/>
    <property type="match status" value="1"/>
</dbReference>
<dbReference type="GO" id="GO:0032993">
    <property type="term" value="C:protein-DNA complex"/>
    <property type="evidence" value="ECO:0007669"/>
    <property type="project" value="TreeGrafter"/>
</dbReference>
<dbReference type="Gene3D" id="6.10.250.690">
    <property type="match status" value="1"/>
</dbReference>
<dbReference type="InterPro" id="IPR011006">
    <property type="entry name" value="CheY-like_superfamily"/>
</dbReference>
<dbReference type="PANTHER" id="PTHR48111:SF2">
    <property type="entry name" value="RESPONSE REGULATOR SAER"/>
    <property type="match status" value="1"/>
</dbReference>
<reference evidence="7 8" key="1">
    <citation type="submission" date="2019-11" db="EMBL/GenBank/DDBJ databases">
        <title>Growth characteristics of pneumococcus vary with the chemical composition of the capsule and with environmental conditions.</title>
        <authorList>
            <person name="Tothpal A."/>
            <person name="Desobry K."/>
            <person name="Joshi S."/>
            <person name="Wyllie A.L."/>
            <person name="Weinberger D.M."/>
        </authorList>
    </citation>
    <scope>NUCLEOTIDE SEQUENCE [LARGE SCALE GENOMIC DNA]</scope>
    <source>
        <strain evidence="8">pnumococcus19F</strain>
    </source>
</reference>
<sequence>VRNVLELDAYDVTTLDRIEDLELTYFVGYDLILLDVMMEPVNGFELCSYIRPHLSCPIIFLTAKEWEADKVEGLFRGADDYIVKPFGTKELLARVRAHLRR</sequence>
<evidence type="ECO:0000256" key="4">
    <source>
        <dbReference type="ARBA" id="ARBA00023163"/>
    </source>
</evidence>
<keyword evidence="4" id="KW-0804">Transcription</keyword>
<protein>
    <submittedName>
        <fullName evidence="7">Response regulator</fullName>
    </submittedName>
</protein>
<organism evidence="7 8">
    <name type="scientific">Streptococcus pneumoniae</name>
    <dbReference type="NCBI Taxonomy" id="1313"/>
    <lineage>
        <taxon>Bacteria</taxon>
        <taxon>Bacillati</taxon>
        <taxon>Bacillota</taxon>
        <taxon>Bacilli</taxon>
        <taxon>Lactobacillales</taxon>
        <taxon>Streptococcaceae</taxon>
        <taxon>Streptococcus</taxon>
    </lineage>
</organism>
<dbReference type="GO" id="GO:0000976">
    <property type="term" value="F:transcription cis-regulatory region binding"/>
    <property type="evidence" value="ECO:0007669"/>
    <property type="project" value="TreeGrafter"/>
</dbReference>
<accession>A0A6I3UZY7</accession>
<dbReference type="Gene3D" id="3.40.50.2300">
    <property type="match status" value="1"/>
</dbReference>
<evidence type="ECO:0000313" key="8">
    <source>
        <dbReference type="Proteomes" id="UP000437160"/>
    </source>
</evidence>
<dbReference type="GO" id="GO:0006355">
    <property type="term" value="P:regulation of DNA-templated transcription"/>
    <property type="evidence" value="ECO:0007669"/>
    <property type="project" value="TreeGrafter"/>
</dbReference>
<keyword evidence="2" id="KW-0805">Transcription regulation</keyword>
<dbReference type="SMART" id="SM00448">
    <property type="entry name" value="REC"/>
    <property type="match status" value="1"/>
</dbReference>
<feature type="non-terminal residue" evidence="7">
    <location>
        <position position="101"/>
    </location>
</feature>
<evidence type="ECO:0000313" key="7">
    <source>
        <dbReference type="EMBL" id="MTW00028.1"/>
    </source>
</evidence>
<proteinExistence type="predicted"/>
<dbReference type="PANTHER" id="PTHR48111">
    <property type="entry name" value="REGULATOR OF RPOS"/>
    <property type="match status" value="1"/>
</dbReference>
<evidence type="ECO:0000256" key="2">
    <source>
        <dbReference type="ARBA" id="ARBA00023015"/>
    </source>
</evidence>
<dbReference type="GO" id="GO:0005829">
    <property type="term" value="C:cytosol"/>
    <property type="evidence" value="ECO:0007669"/>
    <property type="project" value="TreeGrafter"/>
</dbReference>
<dbReference type="GO" id="GO:0000156">
    <property type="term" value="F:phosphorelay response regulator activity"/>
    <property type="evidence" value="ECO:0007669"/>
    <property type="project" value="TreeGrafter"/>
</dbReference>
<dbReference type="EMBL" id="WNIA01000594">
    <property type="protein sequence ID" value="MTW00028.1"/>
    <property type="molecule type" value="Genomic_DNA"/>
</dbReference>
<dbReference type="Proteomes" id="UP000437160">
    <property type="component" value="Unassembled WGS sequence"/>
</dbReference>
<dbReference type="InterPro" id="IPR001789">
    <property type="entry name" value="Sig_transdc_resp-reg_receiver"/>
</dbReference>
<keyword evidence="1 5" id="KW-0597">Phosphoprotein</keyword>
<evidence type="ECO:0000259" key="6">
    <source>
        <dbReference type="PROSITE" id="PS50110"/>
    </source>
</evidence>
<dbReference type="Pfam" id="PF00072">
    <property type="entry name" value="Response_reg"/>
    <property type="match status" value="1"/>
</dbReference>
<dbReference type="AlphaFoldDB" id="A0A6I3UZY7"/>
<comment type="caution">
    <text evidence="7">The sequence shown here is derived from an EMBL/GenBank/DDBJ whole genome shotgun (WGS) entry which is preliminary data.</text>
</comment>
<feature type="modified residue" description="4-aspartylphosphate" evidence="5">
    <location>
        <position position="35"/>
    </location>
</feature>